<keyword evidence="2" id="KW-0456">Lyase</keyword>
<dbReference type="SUPFAM" id="SSF52096">
    <property type="entry name" value="ClpP/crotonase"/>
    <property type="match status" value="1"/>
</dbReference>
<keyword evidence="1" id="KW-0413">Isomerase</keyword>
<reference evidence="6" key="1">
    <citation type="journal article" date="2023" name="Proc. Natl. Acad. Sci. U.S.A.">
        <title>Genomic and structural basis for evolution of tropane alkaloid biosynthesis.</title>
        <authorList>
            <person name="Wanga Y.-J."/>
            <person name="Taina T."/>
            <person name="Yua J.-Y."/>
            <person name="Lia J."/>
            <person name="Xua B."/>
            <person name="Chenc J."/>
            <person name="D'Auriad J.C."/>
            <person name="Huanga J.-P."/>
            <person name="Huanga S.-X."/>
        </authorList>
    </citation>
    <scope>NUCLEOTIDE SEQUENCE [LARGE SCALE GENOMIC DNA]</scope>
    <source>
        <strain evidence="6">cv. KIB-2019</strain>
    </source>
</reference>
<dbReference type="GO" id="GO:0003857">
    <property type="term" value="F:(3S)-3-hydroxyacyl-CoA dehydrogenase (NAD+) activity"/>
    <property type="evidence" value="ECO:0007669"/>
    <property type="project" value="TreeGrafter"/>
</dbReference>
<keyword evidence="3" id="KW-0511">Multifunctional enzyme</keyword>
<dbReference type="InterPro" id="IPR029045">
    <property type="entry name" value="ClpP/crotonase-like_dom_sf"/>
</dbReference>
<evidence type="ECO:0000256" key="1">
    <source>
        <dbReference type="ARBA" id="ARBA00023235"/>
    </source>
</evidence>
<dbReference type="Pfam" id="PF00378">
    <property type="entry name" value="ECH_1"/>
    <property type="match status" value="1"/>
</dbReference>
<dbReference type="GO" id="GO:0016853">
    <property type="term" value="F:isomerase activity"/>
    <property type="evidence" value="ECO:0007669"/>
    <property type="project" value="UniProtKB-KW"/>
</dbReference>
<evidence type="ECO:0000313" key="6">
    <source>
        <dbReference type="Proteomes" id="UP001152561"/>
    </source>
</evidence>
<dbReference type="GO" id="GO:0016829">
    <property type="term" value="F:lyase activity"/>
    <property type="evidence" value="ECO:0007669"/>
    <property type="project" value="UniProtKB-KW"/>
</dbReference>
<organism evidence="5 6">
    <name type="scientific">Anisodus acutangulus</name>
    <dbReference type="NCBI Taxonomy" id="402998"/>
    <lineage>
        <taxon>Eukaryota</taxon>
        <taxon>Viridiplantae</taxon>
        <taxon>Streptophyta</taxon>
        <taxon>Embryophyta</taxon>
        <taxon>Tracheophyta</taxon>
        <taxon>Spermatophyta</taxon>
        <taxon>Magnoliopsida</taxon>
        <taxon>eudicotyledons</taxon>
        <taxon>Gunneridae</taxon>
        <taxon>Pentapetalae</taxon>
        <taxon>asterids</taxon>
        <taxon>lamiids</taxon>
        <taxon>Solanales</taxon>
        <taxon>Solanaceae</taxon>
        <taxon>Solanoideae</taxon>
        <taxon>Hyoscyameae</taxon>
        <taxon>Anisodus</taxon>
    </lineage>
</organism>
<dbReference type="EMBL" id="JAJAGQ010000005">
    <property type="protein sequence ID" value="KAJ8562483.1"/>
    <property type="molecule type" value="Genomic_DNA"/>
</dbReference>
<dbReference type="GO" id="GO:0006635">
    <property type="term" value="P:fatty acid beta-oxidation"/>
    <property type="evidence" value="ECO:0007669"/>
    <property type="project" value="TreeGrafter"/>
</dbReference>
<dbReference type="InterPro" id="IPR018376">
    <property type="entry name" value="Enoyl-CoA_hyd/isom_CS"/>
</dbReference>
<dbReference type="OrthoDB" id="1412519at2759"/>
<dbReference type="InterPro" id="IPR001753">
    <property type="entry name" value="Enoyl-CoA_hydra/iso"/>
</dbReference>
<dbReference type="Gene3D" id="3.90.226.10">
    <property type="entry name" value="2-enoyl-CoA Hydratase, Chain A, domain 1"/>
    <property type="match status" value="1"/>
</dbReference>
<sequence>MNLLVEKENCSFSGDISQMPDDSVDLVVNTMEYGKKPAVAAIEGLALGGGLELALGCHARIAAPRAQLGLPELSLGVMPGFGGTQRLPRLIALSKAVEIMMVISKQAETCD</sequence>
<keyword evidence="6" id="KW-1185">Reference proteome</keyword>
<proteinExistence type="inferred from homology"/>
<evidence type="ECO:0000256" key="4">
    <source>
        <dbReference type="RuleBase" id="RU003707"/>
    </source>
</evidence>
<dbReference type="GO" id="GO:0005777">
    <property type="term" value="C:peroxisome"/>
    <property type="evidence" value="ECO:0007669"/>
    <property type="project" value="TreeGrafter"/>
</dbReference>
<dbReference type="PROSITE" id="PS00166">
    <property type="entry name" value="ENOYL_COA_HYDRATASE"/>
    <property type="match status" value="1"/>
</dbReference>
<evidence type="ECO:0000256" key="3">
    <source>
        <dbReference type="ARBA" id="ARBA00023268"/>
    </source>
</evidence>
<protein>
    <submittedName>
        <fullName evidence="5">Uncharacterized protein</fullName>
    </submittedName>
</protein>
<accession>A0A9Q1MKF6</accession>
<evidence type="ECO:0000313" key="5">
    <source>
        <dbReference type="EMBL" id="KAJ8562483.1"/>
    </source>
</evidence>
<dbReference type="PANTHER" id="PTHR23309:SF33">
    <property type="entry name" value="PEROXISOMAL FATTY ACID BETA-OXIDATION MULTIFUNCTIONAL PROTEIN AIM1-LIKE"/>
    <property type="match status" value="1"/>
</dbReference>
<evidence type="ECO:0000256" key="2">
    <source>
        <dbReference type="ARBA" id="ARBA00023239"/>
    </source>
</evidence>
<comment type="similarity">
    <text evidence="4">Belongs to the enoyl-CoA hydratase/isomerase family.</text>
</comment>
<gene>
    <name evidence="5" type="ORF">K7X08_011774</name>
</gene>
<dbReference type="AlphaFoldDB" id="A0A9Q1MKF6"/>
<dbReference type="PANTHER" id="PTHR23309">
    <property type="entry name" value="3-HYDROXYACYL-COA DEHYROGENASE"/>
    <property type="match status" value="1"/>
</dbReference>
<dbReference type="Proteomes" id="UP001152561">
    <property type="component" value="Unassembled WGS sequence"/>
</dbReference>
<comment type="caution">
    <text evidence="5">The sequence shown here is derived from an EMBL/GenBank/DDBJ whole genome shotgun (WGS) entry which is preliminary data.</text>
</comment>
<name>A0A9Q1MKF6_9SOLA</name>